<evidence type="ECO:0000313" key="2">
    <source>
        <dbReference type="EMBL" id="RBP68871.1"/>
    </source>
</evidence>
<dbReference type="AlphaFoldDB" id="A0A366IF15"/>
<dbReference type="EMBL" id="QNRX01000002">
    <property type="protein sequence ID" value="RBP68871.1"/>
    <property type="molecule type" value="Genomic_DNA"/>
</dbReference>
<feature type="transmembrane region" description="Helical" evidence="1">
    <location>
        <begin position="28"/>
        <end position="49"/>
    </location>
</feature>
<organism evidence="2 3">
    <name type="scientific">Alkalibaculum bacchi</name>
    <dbReference type="NCBI Taxonomy" id="645887"/>
    <lineage>
        <taxon>Bacteria</taxon>
        <taxon>Bacillati</taxon>
        <taxon>Bacillota</taxon>
        <taxon>Clostridia</taxon>
        <taxon>Eubacteriales</taxon>
        <taxon>Eubacteriaceae</taxon>
        <taxon>Alkalibaculum</taxon>
    </lineage>
</organism>
<keyword evidence="1" id="KW-0472">Membrane</keyword>
<dbReference type="OrthoDB" id="2085891at2"/>
<reference evidence="2 3" key="1">
    <citation type="submission" date="2018-06" db="EMBL/GenBank/DDBJ databases">
        <title>Genomic Encyclopedia of Type Strains, Phase IV (KMG-IV): sequencing the most valuable type-strain genomes for metagenomic binning, comparative biology and taxonomic classification.</title>
        <authorList>
            <person name="Goeker M."/>
        </authorList>
    </citation>
    <scope>NUCLEOTIDE SEQUENCE [LARGE SCALE GENOMIC DNA]</scope>
    <source>
        <strain evidence="2 3">DSM 22112</strain>
    </source>
</reference>
<accession>A0A366IF15</accession>
<keyword evidence="1" id="KW-0812">Transmembrane</keyword>
<gene>
    <name evidence="2" type="ORF">DES36_1029</name>
</gene>
<name>A0A366IF15_9FIRM</name>
<proteinExistence type="predicted"/>
<dbReference type="Proteomes" id="UP000253490">
    <property type="component" value="Unassembled WGS sequence"/>
</dbReference>
<keyword evidence="1" id="KW-1133">Transmembrane helix</keyword>
<keyword evidence="3" id="KW-1185">Reference proteome</keyword>
<protein>
    <submittedName>
        <fullName evidence="2">Uncharacterized protein</fullName>
    </submittedName>
</protein>
<sequence>MRKELFIGIFAQTVYIILNRFFNVPDLFLGFLQGLAICFIIVGLLPNDINSKLKQWKRSKVK</sequence>
<evidence type="ECO:0000313" key="3">
    <source>
        <dbReference type="Proteomes" id="UP000253490"/>
    </source>
</evidence>
<comment type="caution">
    <text evidence="2">The sequence shown here is derived from an EMBL/GenBank/DDBJ whole genome shotgun (WGS) entry which is preliminary data.</text>
</comment>
<dbReference type="RefSeq" id="WP_113919452.1">
    <property type="nucleotide sequence ID" value="NZ_QNRX01000002.1"/>
</dbReference>
<feature type="transmembrane region" description="Helical" evidence="1">
    <location>
        <begin position="5"/>
        <end position="22"/>
    </location>
</feature>
<evidence type="ECO:0000256" key="1">
    <source>
        <dbReference type="SAM" id="Phobius"/>
    </source>
</evidence>